<dbReference type="InterPro" id="IPR011990">
    <property type="entry name" value="TPR-like_helical_dom_sf"/>
</dbReference>
<reference evidence="2 5" key="2">
    <citation type="submission" date="2018-03" db="EMBL/GenBank/DDBJ databases">
        <title>Genomic Encyclopedia of Archaeal and Bacterial Type Strains, Phase II (KMG-II): from individual species to whole genera.</title>
        <authorList>
            <person name="Goeker M."/>
        </authorList>
    </citation>
    <scope>NUCLEOTIDE SEQUENCE [LARGE SCALE GENOMIC DNA]</scope>
    <source>
        <strain evidence="2 5">DSM 29956</strain>
    </source>
</reference>
<dbReference type="EMBL" id="FWFY01000001">
    <property type="protein sequence ID" value="SLN14964.1"/>
    <property type="molecule type" value="Genomic_DNA"/>
</dbReference>
<keyword evidence="5" id="KW-1185">Reference proteome</keyword>
<keyword evidence="1" id="KW-0732">Signal</keyword>
<gene>
    <name evidence="2" type="ORF">CLV79_103237</name>
    <name evidence="3" type="ORF">LOS8367_00162</name>
</gene>
<organism evidence="3 4">
    <name type="scientific">Limimaricola soesokkakensis</name>
    <dbReference type="NCBI Taxonomy" id="1343159"/>
    <lineage>
        <taxon>Bacteria</taxon>
        <taxon>Pseudomonadati</taxon>
        <taxon>Pseudomonadota</taxon>
        <taxon>Alphaproteobacteria</taxon>
        <taxon>Rhodobacterales</taxon>
        <taxon>Paracoccaceae</taxon>
        <taxon>Limimaricola</taxon>
    </lineage>
</organism>
<dbReference type="Proteomes" id="UP000193495">
    <property type="component" value="Unassembled WGS sequence"/>
</dbReference>
<evidence type="ECO:0000313" key="3">
    <source>
        <dbReference type="EMBL" id="SLN14964.1"/>
    </source>
</evidence>
<feature type="chain" id="PRO_5044568085" description="Tetratricopeptide repeat protein" evidence="1">
    <location>
        <begin position="21"/>
        <end position="449"/>
    </location>
</feature>
<protein>
    <recommendedName>
        <fullName evidence="6">Tetratricopeptide repeat protein</fullName>
    </recommendedName>
</protein>
<evidence type="ECO:0000313" key="2">
    <source>
        <dbReference type="EMBL" id="PSK87188.1"/>
    </source>
</evidence>
<evidence type="ECO:0000256" key="1">
    <source>
        <dbReference type="SAM" id="SignalP"/>
    </source>
</evidence>
<sequence>MRLGSLCLAAALWLGASAMAAPVEIGPDAMRRLAAEALAAGQVETAQALTRALLTRDPEDATALILAAEAAVRAEDWAGAARLAAAAHGRVEGPARFRAARLAAFALTQQGRFTRAQIWLRRASPDAPDAAARTGLAADYRAVAARNPLALRLGFGVAPSSNVNGGSRSETLSLPGLPVELELSGAARALSGTAVTGSAGARYGIAAPALPGPAWIDLQAEGRGYLLSDSARRQAPEARGADFAQAALLLGLTQRFERPEMPIDLSVEVARHWYGGDPYVDTLRFGLARPLLRQPRARLDLALAAQYSNRLDTGTDWWTPTLRLAWSQRLDNADGLGLSARLRRQTGDAPDLAHDGLTLGIDYDVARPLGPARLGFGVEAEWRDYPESRYSLDGRQDAELRLEGRVALPGQERYGFYPEIGIETRRSWSDVDLFDEEAATLSLGLRSAF</sequence>
<dbReference type="AlphaFoldDB" id="A0A1X6YAM2"/>
<reference evidence="3 4" key="1">
    <citation type="submission" date="2017-03" db="EMBL/GenBank/DDBJ databases">
        <authorList>
            <person name="Afonso C.L."/>
            <person name="Miller P.J."/>
            <person name="Scott M.A."/>
            <person name="Spackman E."/>
            <person name="Goraichik I."/>
            <person name="Dimitrov K.M."/>
            <person name="Suarez D.L."/>
            <person name="Swayne D.E."/>
        </authorList>
    </citation>
    <scope>NUCLEOTIDE SEQUENCE [LARGE SCALE GENOMIC DNA]</scope>
    <source>
        <strain evidence="3 4">CECT 8367</strain>
    </source>
</reference>
<dbReference type="SUPFAM" id="SSF48452">
    <property type="entry name" value="TPR-like"/>
    <property type="match status" value="1"/>
</dbReference>
<dbReference type="RefSeq" id="WP_085894543.1">
    <property type="nucleotide sequence ID" value="NZ_FWFY01000001.1"/>
</dbReference>
<dbReference type="Gene3D" id="1.25.40.10">
    <property type="entry name" value="Tetratricopeptide repeat domain"/>
    <property type="match status" value="1"/>
</dbReference>
<evidence type="ECO:0000313" key="4">
    <source>
        <dbReference type="Proteomes" id="UP000193495"/>
    </source>
</evidence>
<feature type="signal peptide" evidence="1">
    <location>
        <begin position="1"/>
        <end position="20"/>
    </location>
</feature>
<proteinExistence type="predicted"/>
<accession>A0A1X6YAM2</accession>
<dbReference type="Proteomes" id="UP000240624">
    <property type="component" value="Unassembled WGS sequence"/>
</dbReference>
<name>A0A1X6YAM2_9RHOB</name>
<dbReference type="EMBL" id="PYGB01000003">
    <property type="protein sequence ID" value="PSK87188.1"/>
    <property type="molecule type" value="Genomic_DNA"/>
</dbReference>
<evidence type="ECO:0000313" key="5">
    <source>
        <dbReference type="Proteomes" id="UP000240624"/>
    </source>
</evidence>
<evidence type="ECO:0008006" key="6">
    <source>
        <dbReference type="Google" id="ProtNLM"/>
    </source>
</evidence>